<dbReference type="AlphaFoldDB" id="A0A518AMC3"/>
<evidence type="ECO:0000313" key="2">
    <source>
        <dbReference type="Proteomes" id="UP000315750"/>
    </source>
</evidence>
<keyword evidence="2" id="KW-1185">Reference proteome</keyword>
<reference evidence="1 2" key="1">
    <citation type="submission" date="2019-02" db="EMBL/GenBank/DDBJ databases">
        <title>Deep-cultivation of Planctomycetes and their phenomic and genomic characterization uncovers novel biology.</title>
        <authorList>
            <person name="Wiegand S."/>
            <person name="Jogler M."/>
            <person name="Boedeker C."/>
            <person name="Pinto D."/>
            <person name="Vollmers J."/>
            <person name="Rivas-Marin E."/>
            <person name="Kohn T."/>
            <person name="Peeters S.H."/>
            <person name="Heuer A."/>
            <person name="Rast P."/>
            <person name="Oberbeckmann S."/>
            <person name="Bunk B."/>
            <person name="Jeske O."/>
            <person name="Meyerdierks A."/>
            <person name="Storesund J.E."/>
            <person name="Kallscheuer N."/>
            <person name="Luecker S."/>
            <person name="Lage O.M."/>
            <person name="Pohl T."/>
            <person name="Merkel B.J."/>
            <person name="Hornburger P."/>
            <person name="Mueller R.-W."/>
            <person name="Bruemmer F."/>
            <person name="Labrenz M."/>
            <person name="Spormann A.M."/>
            <person name="Op den Camp H."/>
            <person name="Overmann J."/>
            <person name="Amann R."/>
            <person name="Jetten M.S.M."/>
            <person name="Mascher T."/>
            <person name="Medema M.H."/>
            <person name="Devos D.P."/>
            <person name="Kaster A.-K."/>
            <person name="Ovreas L."/>
            <person name="Rohde M."/>
            <person name="Galperin M.Y."/>
            <person name="Jogler C."/>
        </authorList>
    </citation>
    <scope>NUCLEOTIDE SEQUENCE [LARGE SCALE GENOMIC DNA]</scope>
    <source>
        <strain evidence="1 2">Pan181</strain>
    </source>
</reference>
<protein>
    <submittedName>
        <fullName evidence="1">Uncharacterized protein</fullName>
    </submittedName>
</protein>
<organism evidence="1 2">
    <name type="scientific">Aeoliella mucimassa</name>
    <dbReference type="NCBI Taxonomy" id="2527972"/>
    <lineage>
        <taxon>Bacteria</taxon>
        <taxon>Pseudomonadati</taxon>
        <taxon>Planctomycetota</taxon>
        <taxon>Planctomycetia</taxon>
        <taxon>Pirellulales</taxon>
        <taxon>Lacipirellulaceae</taxon>
        <taxon>Aeoliella</taxon>
    </lineage>
</organism>
<dbReference type="Proteomes" id="UP000315750">
    <property type="component" value="Chromosome"/>
</dbReference>
<dbReference type="KEGG" id="amuc:Pan181_20710"/>
<name>A0A518AMC3_9BACT</name>
<evidence type="ECO:0000313" key="1">
    <source>
        <dbReference type="EMBL" id="QDU55874.1"/>
    </source>
</evidence>
<gene>
    <name evidence="1" type="ORF">Pan181_20710</name>
</gene>
<accession>A0A518AMC3</accession>
<proteinExistence type="predicted"/>
<sequence length="435" mass="45600">MLVAALTSVGCTGAKMGYNLPPSQQLMEPGPGVGGPGPGVIPAPGQVGVGGNMGAMQASYVEDAAYCQPSGGACYAGCPAPAGMGMPATSQISFLGEEPLQISWDVSSAGMFDSSPLFVPGKQDFSQGAIYRLKVTNLPGRESVTLYPTLEVAPVTPRTDAYLAHAAVPVQFTEEDFDQVLSGNFVTKVIYLPDPEFTEVALAGVETLVSTRLDPGVDPVAEADRRGSILAILRMGSKDLGLSSGAPSDGSIMPAQFEEGQMMDSPEHVPAPMEGEYVGEYMGETYPVDSYYDGQGYAGANSMPLGAPTAGMMPNPVPPHMVANMAPAWGMPMSGTPIGLPGPPHIPLGSPAGLQKHTMTNRTRMVMPGPTQEFNMTVNQRPGMNYPAPVNNVRINEVNRAPVQAFGGTVPGPVPSALNKSWFKFKSMFHKSDCE</sequence>
<dbReference type="EMBL" id="CP036278">
    <property type="protein sequence ID" value="QDU55874.1"/>
    <property type="molecule type" value="Genomic_DNA"/>
</dbReference>